<accession>A0A939LQP0</accession>
<feature type="transmembrane region" description="Helical" evidence="1">
    <location>
        <begin position="451"/>
        <end position="470"/>
    </location>
</feature>
<evidence type="ECO:0000256" key="1">
    <source>
        <dbReference type="SAM" id="Phobius"/>
    </source>
</evidence>
<feature type="transmembrane region" description="Helical" evidence="1">
    <location>
        <begin position="120"/>
        <end position="141"/>
    </location>
</feature>
<evidence type="ECO:0000313" key="2">
    <source>
        <dbReference type="EMBL" id="MBO1752721.1"/>
    </source>
</evidence>
<name>A0A939LQP0_9CELL</name>
<sequence length="504" mass="52983">MIDAIAFLDQFWLTLLVLVPIVMVARAVVAGSRYSAILIIVVFGLTLGALLVATGAGTAGLPDLYLMNMLSRATIVALTASFFVGGQELRRLFGGVTVPDDRSVVLNNKEVVLGTGRTQFVFIVRSFFVLLGVDATVRVLLGTGGGQQEILPLLAYLGLVFAVILVDPGAQIANKRRYLGKGTVELVLLILVLAGAAFIADGVREIAAFPPIFFSMLIAVALGWVFPRWTHGPAVRALMFGGIPVVLAANFIIGGSLLVESLALDGMAPMLLYGFFGQLMWMFGGISVLMLVGRTAAVRNLAPGMAGALSHAGLTGACTAGDMGEIARRRAPIMISVPFFGHVFLFGILAFSLDAGQLLVWPTAAMAVIGLALTALALRQVRRSAGEDRAEVKGLMLFSFGWQLIALFGGLLMLAHLSLAHSVMATSAALSHFGVFAALQGGLFGAEAAALIAFVFAMPFLVHPFVYFMFGRGMARDGEMPRRPAYALAGLGAVGVVVALVGLA</sequence>
<keyword evidence="3" id="KW-1185">Reference proteome</keyword>
<protein>
    <submittedName>
        <fullName evidence="2">Uncharacterized protein</fullName>
    </submittedName>
</protein>
<dbReference type="EMBL" id="JAGEMK010000007">
    <property type="protein sequence ID" value="MBO1752721.1"/>
    <property type="molecule type" value="Genomic_DNA"/>
</dbReference>
<feature type="transmembrane region" description="Helical" evidence="1">
    <location>
        <begin position="485"/>
        <end position="503"/>
    </location>
</feature>
<dbReference type="AlphaFoldDB" id="A0A939LQP0"/>
<proteinExistence type="predicted"/>
<organism evidence="2 3">
    <name type="scientific">Actinotalea soli</name>
    <dbReference type="NCBI Taxonomy" id="2819234"/>
    <lineage>
        <taxon>Bacteria</taxon>
        <taxon>Bacillati</taxon>
        <taxon>Actinomycetota</taxon>
        <taxon>Actinomycetes</taxon>
        <taxon>Micrococcales</taxon>
        <taxon>Cellulomonadaceae</taxon>
        <taxon>Actinotalea</taxon>
    </lineage>
</organism>
<dbReference type="Proteomes" id="UP000664209">
    <property type="component" value="Unassembled WGS sequence"/>
</dbReference>
<comment type="caution">
    <text evidence="2">The sequence shown here is derived from an EMBL/GenBank/DDBJ whole genome shotgun (WGS) entry which is preliminary data.</text>
</comment>
<gene>
    <name evidence="2" type="ORF">J4G33_12980</name>
</gene>
<dbReference type="RefSeq" id="WP_208056404.1">
    <property type="nucleotide sequence ID" value="NZ_JAGEMK010000007.1"/>
</dbReference>
<feature type="transmembrane region" description="Helical" evidence="1">
    <location>
        <begin position="271"/>
        <end position="292"/>
    </location>
</feature>
<feature type="transmembrane region" description="Helical" evidence="1">
    <location>
        <begin position="36"/>
        <end position="59"/>
    </location>
</feature>
<keyword evidence="1" id="KW-0472">Membrane</keyword>
<feature type="transmembrane region" description="Helical" evidence="1">
    <location>
        <begin position="333"/>
        <end position="353"/>
    </location>
</feature>
<feature type="transmembrane region" description="Helical" evidence="1">
    <location>
        <begin position="12"/>
        <end position="29"/>
    </location>
</feature>
<feature type="transmembrane region" description="Helical" evidence="1">
    <location>
        <begin position="182"/>
        <end position="200"/>
    </location>
</feature>
<feature type="transmembrane region" description="Helical" evidence="1">
    <location>
        <begin position="153"/>
        <end position="170"/>
    </location>
</feature>
<feature type="transmembrane region" description="Helical" evidence="1">
    <location>
        <begin position="238"/>
        <end position="259"/>
    </location>
</feature>
<reference evidence="2" key="1">
    <citation type="submission" date="2021-03" db="EMBL/GenBank/DDBJ databases">
        <title>Actinotalea soli sp. nov., isolated from soil.</title>
        <authorList>
            <person name="Ping W."/>
            <person name="Zhang J."/>
        </authorList>
    </citation>
    <scope>NUCLEOTIDE SEQUENCE</scope>
    <source>
        <strain evidence="2">BY-33</strain>
    </source>
</reference>
<feature type="transmembrane region" description="Helical" evidence="1">
    <location>
        <begin position="65"/>
        <end position="84"/>
    </location>
</feature>
<feature type="transmembrane region" description="Helical" evidence="1">
    <location>
        <begin position="206"/>
        <end position="226"/>
    </location>
</feature>
<feature type="transmembrane region" description="Helical" evidence="1">
    <location>
        <begin position="359"/>
        <end position="378"/>
    </location>
</feature>
<evidence type="ECO:0000313" key="3">
    <source>
        <dbReference type="Proteomes" id="UP000664209"/>
    </source>
</evidence>
<keyword evidence="1" id="KW-0812">Transmembrane</keyword>
<feature type="transmembrane region" description="Helical" evidence="1">
    <location>
        <begin position="390"/>
        <end position="413"/>
    </location>
</feature>
<keyword evidence="1" id="KW-1133">Transmembrane helix</keyword>